<feature type="compositionally biased region" description="Acidic residues" evidence="1">
    <location>
        <begin position="120"/>
        <end position="133"/>
    </location>
</feature>
<organism evidence="3 4">
    <name type="scientific">Cladophialophora psammophila CBS 110553</name>
    <dbReference type="NCBI Taxonomy" id="1182543"/>
    <lineage>
        <taxon>Eukaryota</taxon>
        <taxon>Fungi</taxon>
        <taxon>Dikarya</taxon>
        <taxon>Ascomycota</taxon>
        <taxon>Pezizomycotina</taxon>
        <taxon>Eurotiomycetes</taxon>
        <taxon>Chaetothyriomycetidae</taxon>
        <taxon>Chaetothyriales</taxon>
        <taxon>Herpotrichiellaceae</taxon>
        <taxon>Cladophialophora</taxon>
    </lineage>
</organism>
<evidence type="ECO:0000256" key="1">
    <source>
        <dbReference type="SAM" id="MobiDB-lite"/>
    </source>
</evidence>
<evidence type="ECO:0000313" key="4">
    <source>
        <dbReference type="Proteomes" id="UP000019471"/>
    </source>
</evidence>
<feature type="compositionally biased region" description="Low complexity" evidence="1">
    <location>
        <begin position="73"/>
        <end position="101"/>
    </location>
</feature>
<dbReference type="EMBL" id="AMGX01000005">
    <property type="protein sequence ID" value="EXJ72917.1"/>
    <property type="molecule type" value="Genomic_DNA"/>
</dbReference>
<feature type="signal peptide" evidence="2">
    <location>
        <begin position="1"/>
        <end position="17"/>
    </location>
</feature>
<accession>W9WXJ1</accession>
<dbReference type="AlphaFoldDB" id="W9WXJ1"/>
<feature type="chain" id="PRO_5004933941" evidence="2">
    <location>
        <begin position="18"/>
        <end position="180"/>
    </location>
</feature>
<sequence length="180" mass="19425">MKSDLLLISCLVAPVAAAGSVCSSGIYGLLAPLSGYAPAQSYCSSHYPPSTVVTTVTLVSSAPVKVKRYAKTTTTKTTTAKSTTTSTKSPSTTSTKPSTTSVDPKAALFSTLLSEAENNNTDDDDDDDDDDDNNNNYNNYNNYNYNYNDIHDSNDYPRDNDHNYNNGKDKSSALSYEHQS</sequence>
<protein>
    <submittedName>
        <fullName evidence="3">Uncharacterized protein</fullName>
    </submittedName>
</protein>
<evidence type="ECO:0000313" key="3">
    <source>
        <dbReference type="EMBL" id="EXJ72917.1"/>
    </source>
</evidence>
<dbReference type="RefSeq" id="XP_007742864.1">
    <property type="nucleotide sequence ID" value="XM_007744674.1"/>
</dbReference>
<evidence type="ECO:0000256" key="2">
    <source>
        <dbReference type="SAM" id="SignalP"/>
    </source>
</evidence>
<feature type="compositionally biased region" description="Basic and acidic residues" evidence="1">
    <location>
        <begin position="149"/>
        <end position="171"/>
    </location>
</feature>
<name>W9WXJ1_9EURO</name>
<feature type="compositionally biased region" description="Low complexity" evidence="1">
    <location>
        <begin position="134"/>
        <end position="148"/>
    </location>
</feature>
<keyword evidence="4" id="KW-1185">Reference proteome</keyword>
<feature type="region of interest" description="Disordered" evidence="1">
    <location>
        <begin position="116"/>
        <end position="180"/>
    </location>
</feature>
<proteinExistence type="predicted"/>
<reference evidence="3 4" key="1">
    <citation type="submission" date="2013-03" db="EMBL/GenBank/DDBJ databases">
        <title>The Genome Sequence of Cladophialophora psammophila CBS 110553.</title>
        <authorList>
            <consortium name="The Broad Institute Genomics Platform"/>
            <person name="Cuomo C."/>
            <person name="de Hoog S."/>
            <person name="Gorbushina A."/>
            <person name="Walker B."/>
            <person name="Young S.K."/>
            <person name="Zeng Q."/>
            <person name="Gargeya S."/>
            <person name="Fitzgerald M."/>
            <person name="Haas B."/>
            <person name="Abouelleil A."/>
            <person name="Allen A.W."/>
            <person name="Alvarado L."/>
            <person name="Arachchi H.M."/>
            <person name="Berlin A.M."/>
            <person name="Chapman S.B."/>
            <person name="Gainer-Dewar J."/>
            <person name="Goldberg J."/>
            <person name="Griggs A."/>
            <person name="Gujja S."/>
            <person name="Hansen M."/>
            <person name="Howarth C."/>
            <person name="Imamovic A."/>
            <person name="Ireland A."/>
            <person name="Larimer J."/>
            <person name="McCowan C."/>
            <person name="Murphy C."/>
            <person name="Pearson M."/>
            <person name="Poon T.W."/>
            <person name="Priest M."/>
            <person name="Roberts A."/>
            <person name="Saif S."/>
            <person name="Shea T."/>
            <person name="Sisk P."/>
            <person name="Sykes S."/>
            <person name="Wortman J."/>
            <person name="Nusbaum C."/>
            <person name="Birren B."/>
        </authorList>
    </citation>
    <scope>NUCLEOTIDE SEQUENCE [LARGE SCALE GENOMIC DNA]</scope>
    <source>
        <strain evidence="3 4">CBS 110553</strain>
    </source>
</reference>
<dbReference type="Proteomes" id="UP000019471">
    <property type="component" value="Unassembled WGS sequence"/>
</dbReference>
<keyword evidence="2" id="KW-0732">Signal</keyword>
<comment type="caution">
    <text evidence="3">The sequence shown here is derived from an EMBL/GenBank/DDBJ whole genome shotgun (WGS) entry which is preliminary data.</text>
</comment>
<dbReference type="HOGENOM" id="CLU_1496047_0_0_1"/>
<gene>
    <name evidence="3" type="ORF">A1O5_04065</name>
</gene>
<feature type="region of interest" description="Disordered" evidence="1">
    <location>
        <begin position="73"/>
        <end position="103"/>
    </location>
</feature>
<dbReference type="GeneID" id="19188791"/>